<protein>
    <recommendedName>
        <fullName evidence="5">Type II/III secretion system secretin-like domain-containing protein</fullName>
    </recommendedName>
</protein>
<evidence type="ECO:0000256" key="4">
    <source>
        <dbReference type="RuleBase" id="RU004003"/>
    </source>
</evidence>
<organism evidence="6 7">
    <name type="scientific">Candidatus Acididesulfobacter diazotrophicus</name>
    <dbReference type="NCBI Taxonomy" id="2597226"/>
    <lineage>
        <taxon>Bacteria</taxon>
        <taxon>Deltaproteobacteria</taxon>
        <taxon>Candidatus Acidulodesulfobacterales</taxon>
        <taxon>Candidatus Acididesulfobacter</taxon>
    </lineage>
</organism>
<dbReference type="GO" id="GO:0016020">
    <property type="term" value="C:membrane"/>
    <property type="evidence" value="ECO:0007669"/>
    <property type="project" value="UniProtKB-SubCell"/>
</dbReference>
<dbReference type="InterPro" id="IPR050810">
    <property type="entry name" value="Bact_Secretion_Sys_Channel"/>
</dbReference>
<evidence type="ECO:0000256" key="3">
    <source>
        <dbReference type="ARBA" id="ARBA00023136"/>
    </source>
</evidence>
<comment type="similarity">
    <text evidence="4">Belongs to the bacterial secretin family.</text>
</comment>
<keyword evidence="2" id="KW-0732">Signal</keyword>
<comment type="caution">
    <text evidence="6">The sequence shown here is derived from an EMBL/GenBank/DDBJ whole genome shotgun (WGS) entry which is preliminary data.</text>
</comment>
<dbReference type="PANTHER" id="PTHR30332">
    <property type="entry name" value="PROBABLE GENERAL SECRETION PATHWAY PROTEIN D"/>
    <property type="match status" value="1"/>
</dbReference>
<dbReference type="PRINTS" id="PR00811">
    <property type="entry name" value="BCTERIALGSPD"/>
</dbReference>
<evidence type="ECO:0000313" key="7">
    <source>
        <dbReference type="Proteomes" id="UP000319296"/>
    </source>
</evidence>
<keyword evidence="3" id="KW-0472">Membrane</keyword>
<dbReference type="InterPro" id="IPR004846">
    <property type="entry name" value="T2SS/T3SS_dom"/>
</dbReference>
<dbReference type="GO" id="GO:0009306">
    <property type="term" value="P:protein secretion"/>
    <property type="evidence" value="ECO:0007669"/>
    <property type="project" value="InterPro"/>
</dbReference>
<evidence type="ECO:0000256" key="2">
    <source>
        <dbReference type="ARBA" id="ARBA00022729"/>
    </source>
</evidence>
<gene>
    <name evidence="6" type="ORF">EVG15_01405</name>
</gene>
<dbReference type="InterPro" id="IPR001775">
    <property type="entry name" value="GspD/PilQ"/>
</dbReference>
<dbReference type="GO" id="GO:0015627">
    <property type="term" value="C:type II protein secretion system complex"/>
    <property type="evidence" value="ECO:0007669"/>
    <property type="project" value="TreeGrafter"/>
</dbReference>
<reference evidence="6 7" key="1">
    <citation type="journal article" date="2019" name="ISME J.">
        <title>Insights into ecological role of a new deltaproteobacterial order Candidatus Acidulodesulfobacterales by metagenomics and metatranscriptomics.</title>
        <authorList>
            <person name="Tan S."/>
            <person name="Liu J."/>
            <person name="Fang Y."/>
            <person name="Hedlund B.P."/>
            <person name="Lian Z.H."/>
            <person name="Huang L.Y."/>
            <person name="Li J.T."/>
            <person name="Huang L.N."/>
            <person name="Li W.J."/>
            <person name="Jiang H.C."/>
            <person name="Dong H.L."/>
            <person name="Shu W.S."/>
        </authorList>
    </citation>
    <scope>NUCLEOTIDE SEQUENCE [LARGE SCALE GENOMIC DNA]</scope>
    <source>
        <strain evidence="6">AP1</strain>
    </source>
</reference>
<evidence type="ECO:0000313" key="6">
    <source>
        <dbReference type="EMBL" id="RZD19566.1"/>
    </source>
</evidence>
<dbReference type="EMBL" id="SGBB01000001">
    <property type="protein sequence ID" value="RZD19566.1"/>
    <property type="molecule type" value="Genomic_DNA"/>
</dbReference>
<dbReference type="PANTHER" id="PTHR30332:SF24">
    <property type="entry name" value="SECRETIN GSPD-RELATED"/>
    <property type="match status" value="1"/>
</dbReference>
<evidence type="ECO:0000256" key="1">
    <source>
        <dbReference type="ARBA" id="ARBA00004370"/>
    </source>
</evidence>
<sequence>MMIKIQTVILIAVTLIAVTLIAVTLIDLGLTVNTFAFNLPKIKISYAKPKITAKKKIPLALKQKLSLKGRLSLGSIFYMLSLDSQINFSYSKNININRKMTVIFNNKPLYKILSMVLSNYVYHYNKYLNKITVHAYIDKTYRFSITALTNKVNFSVGSVSSSNVSNNSQAAAPAMGSAAAAMSPSGSMMGSQTSTNPAGMMSDTMTTPSNSFYKVLLTNLKTIFKGSKKSYYNIVPNYGLLTIHAKKRRIKQVDLLVKELKKLSTKKIILTVKILEISLSNQYQFGINMQELFQNVMKGNALGISNINFSLNSGTQAGANNSGDYLSFTGNNSNQAVINALQTYGNVRLVNSAVLSVLNGQTRVISSGSVIPYESGVQVESLGLSSSTLSYPQISQVQTGLSISFTPLVKGNKVYATIAVVDNNVNGYSSFSSNGNSFNVPNVDTKTMIDTFAVKSNTSVLLGGLTTDSANNNKYGVPILDDIPVLGYIFSGINNTKTKTEIYILLKPKIVK</sequence>
<dbReference type="AlphaFoldDB" id="A0A519BQN3"/>
<accession>A0A519BQN3</accession>
<dbReference type="Pfam" id="PF00263">
    <property type="entry name" value="Secretin"/>
    <property type="match status" value="1"/>
</dbReference>
<feature type="domain" description="Type II/III secretion system secretin-like" evidence="5">
    <location>
        <begin position="340"/>
        <end position="512"/>
    </location>
</feature>
<name>A0A519BQN3_9DELT</name>
<evidence type="ECO:0000259" key="5">
    <source>
        <dbReference type="Pfam" id="PF00263"/>
    </source>
</evidence>
<proteinExistence type="inferred from homology"/>
<dbReference type="Proteomes" id="UP000319296">
    <property type="component" value="Unassembled WGS sequence"/>
</dbReference>
<comment type="subcellular location">
    <subcellularLocation>
        <location evidence="1">Membrane</location>
    </subcellularLocation>
</comment>